<accession>A0A7V3ZID9</accession>
<evidence type="ECO:0000313" key="1">
    <source>
        <dbReference type="EMBL" id="HGK23562.1"/>
    </source>
</evidence>
<reference evidence="1" key="1">
    <citation type="journal article" date="2020" name="mSystems">
        <title>Genome- and Community-Level Interaction Insights into Carbon Utilization and Element Cycling Functions of Hydrothermarchaeota in Hydrothermal Sediment.</title>
        <authorList>
            <person name="Zhou Z."/>
            <person name="Liu Y."/>
            <person name="Xu W."/>
            <person name="Pan J."/>
            <person name="Luo Z.H."/>
            <person name="Li M."/>
        </authorList>
    </citation>
    <scope>NUCLEOTIDE SEQUENCE [LARGE SCALE GENOMIC DNA]</scope>
    <source>
        <strain evidence="1">SpSt-70</strain>
    </source>
</reference>
<name>A0A7V3ZID9_DICTH</name>
<proteinExistence type="predicted"/>
<comment type="caution">
    <text evidence="1">The sequence shown here is derived from an EMBL/GenBank/DDBJ whole genome shotgun (WGS) entry which is preliminary data.</text>
</comment>
<organism evidence="1">
    <name type="scientific">Dictyoglomus thermophilum</name>
    <dbReference type="NCBI Taxonomy" id="14"/>
    <lineage>
        <taxon>Bacteria</taxon>
        <taxon>Pseudomonadati</taxon>
        <taxon>Dictyoglomota</taxon>
        <taxon>Dictyoglomia</taxon>
        <taxon>Dictyoglomales</taxon>
        <taxon>Dictyoglomaceae</taxon>
        <taxon>Dictyoglomus</taxon>
    </lineage>
</organism>
<protein>
    <submittedName>
        <fullName evidence="1">Uncharacterized protein</fullName>
    </submittedName>
</protein>
<gene>
    <name evidence="1" type="ORF">ENU78_03815</name>
</gene>
<dbReference type="AlphaFoldDB" id="A0A7V3ZID9"/>
<sequence length="135" mass="15442">MILKDTFGKSYEVELLDIYTLENRFWEKTTEEIIRMAIGAFVPEMKSGVVYFDLTNGNFIAVSLGTGEGLIKNAHLVKIYEIPQNFFGTWFIAEPEDFFYPDDLEKAREILIKEGTPEEEVEYEISALGVEGVEV</sequence>
<dbReference type="EMBL" id="DTDV01000011">
    <property type="protein sequence ID" value="HGK23562.1"/>
    <property type="molecule type" value="Genomic_DNA"/>
</dbReference>